<keyword evidence="1" id="KW-0732">Signal</keyword>
<organism evidence="2 3">
    <name type="scientific">Denitrobaculum tricleocarpae</name>
    <dbReference type="NCBI Taxonomy" id="2591009"/>
    <lineage>
        <taxon>Bacteria</taxon>
        <taxon>Pseudomonadati</taxon>
        <taxon>Pseudomonadota</taxon>
        <taxon>Alphaproteobacteria</taxon>
        <taxon>Rhodospirillales</taxon>
        <taxon>Rhodospirillaceae</taxon>
        <taxon>Denitrobaculum</taxon>
    </lineage>
</organism>
<accession>A0A545TB34</accession>
<dbReference type="EMBL" id="VHSH01000010">
    <property type="protein sequence ID" value="TQV74422.1"/>
    <property type="molecule type" value="Genomic_DNA"/>
</dbReference>
<keyword evidence="3" id="KW-1185">Reference proteome</keyword>
<sequence length="237" mass="25659">MTPRALRRSALTLMAAAIAVAAPALAAPSTVPPAFEDWELLELPDKDPAEFKISETGSLQIEAENAVAFLYAQIEGAPSKRLAWRWRVDQNIPATDLSRSGKDDRPLALHIWFPPKPEDVTLGNRLGSLFGYPMIGQVLTYVWGGTAERGAKMSNPHFENSKLIVLRSGSTPTGIWFSEEIDITADYQMAFGSPPPGKAYIAISADTDDAGGTSVAQLDDLKLLEPETPLPARGFKP</sequence>
<dbReference type="OrthoDB" id="8443660at2"/>
<proteinExistence type="predicted"/>
<gene>
    <name evidence="2" type="ORF">FKG95_24385</name>
</gene>
<comment type="caution">
    <text evidence="2">The sequence shown here is derived from an EMBL/GenBank/DDBJ whole genome shotgun (WGS) entry which is preliminary data.</text>
</comment>
<dbReference type="RefSeq" id="WP_142899053.1">
    <property type="nucleotide sequence ID" value="NZ_ML660061.1"/>
</dbReference>
<evidence type="ECO:0000256" key="1">
    <source>
        <dbReference type="SAM" id="SignalP"/>
    </source>
</evidence>
<dbReference type="Proteomes" id="UP000315252">
    <property type="component" value="Unassembled WGS sequence"/>
</dbReference>
<feature type="chain" id="PRO_5022164947" evidence="1">
    <location>
        <begin position="27"/>
        <end position="237"/>
    </location>
</feature>
<evidence type="ECO:0000313" key="3">
    <source>
        <dbReference type="Proteomes" id="UP000315252"/>
    </source>
</evidence>
<protein>
    <submittedName>
        <fullName evidence="2">DUF3047 domain-containing protein</fullName>
    </submittedName>
</protein>
<reference evidence="2 3" key="1">
    <citation type="submission" date="2019-06" db="EMBL/GenBank/DDBJ databases">
        <title>Whole genome sequence for Rhodospirillaceae sp. R148.</title>
        <authorList>
            <person name="Wang G."/>
        </authorList>
    </citation>
    <scope>NUCLEOTIDE SEQUENCE [LARGE SCALE GENOMIC DNA]</scope>
    <source>
        <strain evidence="2 3">R148</strain>
    </source>
</reference>
<dbReference type="InterPro" id="IPR021409">
    <property type="entry name" value="DUF3047"/>
</dbReference>
<name>A0A545TB34_9PROT</name>
<feature type="signal peptide" evidence="1">
    <location>
        <begin position="1"/>
        <end position="26"/>
    </location>
</feature>
<dbReference type="AlphaFoldDB" id="A0A545TB34"/>
<dbReference type="Pfam" id="PF11249">
    <property type="entry name" value="DUF3047"/>
    <property type="match status" value="1"/>
</dbReference>
<evidence type="ECO:0000313" key="2">
    <source>
        <dbReference type="EMBL" id="TQV74422.1"/>
    </source>
</evidence>